<reference evidence="2 3" key="1">
    <citation type="submission" date="2014-09" db="EMBL/GenBank/DDBJ databases">
        <authorList>
            <person name="Magalhaes I.L.F."/>
            <person name="Oliveira U."/>
            <person name="Santos F.R."/>
            <person name="Vidigal T.H.D.A."/>
            <person name="Brescovit A.D."/>
            <person name="Santos A.J."/>
        </authorList>
    </citation>
    <scope>NUCLEOTIDE SEQUENCE [LARGE SCALE GENOMIC DNA]</scope>
</reference>
<proteinExistence type="predicted"/>
<dbReference type="AlphaFoldDB" id="A0A0P1B8E5"/>
<evidence type="ECO:0000313" key="2">
    <source>
        <dbReference type="EMBL" id="CEH11801.1"/>
    </source>
</evidence>
<dbReference type="Proteomes" id="UP000054845">
    <property type="component" value="Unassembled WGS sequence"/>
</dbReference>
<sequence>MGQSSAAHRHLFAHSQSQRASVERSGAWIRFRHVMPRRRGSPSHRAFGLLPAQTSANDRYARLVSSLRNCVRLL</sequence>
<keyword evidence="3" id="KW-1185">Reference proteome</keyword>
<accession>A0A0P1B8E5</accession>
<feature type="region of interest" description="Disordered" evidence="1">
    <location>
        <begin position="1"/>
        <end position="20"/>
    </location>
</feature>
<dbReference type="EMBL" id="CCYA01000065">
    <property type="protein sequence ID" value="CEH11801.1"/>
    <property type="molecule type" value="Genomic_DNA"/>
</dbReference>
<name>A0A0P1B8E5_9BASI</name>
<evidence type="ECO:0000256" key="1">
    <source>
        <dbReference type="SAM" id="MobiDB-lite"/>
    </source>
</evidence>
<organism evidence="2 3">
    <name type="scientific">Ceraceosorus bombacis</name>
    <dbReference type="NCBI Taxonomy" id="401625"/>
    <lineage>
        <taxon>Eukaryota</taxon>
        <taxon>Fungi</taxon>
        <taxon>Dikarya</taxon>
        <taxon>Basidiomycota</taxon>
        <taxon>Ustilaginomycotina</taxon>
        <taxon>Exobasidiomycetes</taxon>
        <taxon>Ceraceosorales</taxon>
        <taxon>Ceraceosoraceae</taxon>
        <taxon>Ceraceosorus</taxon>
    </lineage>
</organism>
<protein>
    <submittedName>
        <fullName evidence="2">Uncharacterized protein</fullName>
    </submittedName>
</protein>
<evidence type="ECO:0000313" key="3">
    <source>
        <dbReference type="Proteomes" id="UP000054845"/>
    </source>
</evidence>